<dbReference type="GO" id="GO:0019843">
    <property type="term" value="F:rRNA binding"/>
    <property type="evidence" value="ECO:0007669"/>
    <property type="project" value="UniProtKB-UniRule"/>
</dbReference>
<evidence type="ECO:0000256" key="4">
    <source>
        <dbReference type="HAMAP-Rule" id="MF_01365"/>
    </source>
</evidence>
<accession>A0A2H0TP73</accession>
<evidence type="ECO:0000256" key="3">
    <source>
        <dbReference type="ARBA" id="ARBA00023274"/>
    </source>
</evidence>
<evidence type="ECO:0000256" key="1">
    <source>
        <dbReference type="ARBA" id="ARBA00009356"/>
    </source>
</evidence>
<comment type="function">
    <text evidence="4 6">This protein binds to the 23S rRNA, and is important in its secondary structure. It is located near the subunit interface in the base of the L7/L12 stalk, and near the tRNA binding site of the peptidyltransferase center.</text>
</comment>
<sequence length="179" mass="19470">MSRIGKQTIEIPAGVSVSLHEGILHVQGPKGELTRVVHPVVSILVADNTVTVDVKNKEEKSERSLWGTFSSHVQNMVTGVSQGFKKQLEINGVGYRISMQGKDVKLEVGYSHPVVFVVPEGIAASVEKNIITVEGADKETVGRVAAEMRAIRKPEPYKGKGIKYIDEQIRRKAGKAAKA</sequence>
<dbReference type="InterPro" id="IPR000702">
    <property type="entry name" value="Ribosomal_uL6-like"/>
</dbReference>
<evidence type="ECO:0000259" key="7">
    <source>
        <dbReference type="Pfam" id="PF00347"/>
    </source>
</evidence>
<evidence type="ECO:0000313" key="9">
    <source>
        <dbReference type="Proteomes" id="UP000230154"/>
    </source>
</evidence>
<proteinExistence type="inferred from homology"/>
<dbReference type="GO" id="GO:0003735">
    <property type="term" value="F:structural constituent of ribosome"/>
    <property type="evidence" value="ECO:0007669"/>
    <property type="project" value="UniProtKB-UniRule"/>
</dbReference>
<dbReference type="InterPro" id="IPR020040">
    <property type="entry name" value="Ribosomal_uL6_a/b-dom"/>
</dbReference>
<name>A0A2H0TP73_9BACT</name>
<keyword evidence="2 4" id="KW-0689">Ribosomal protein</keyword>
<evidence type="ECO:0000256" key="6">
    <source>
        <dbReference type="RuleBase" id="RU003870"/>
    </source>
</evidence>
<dbReference type="PANTHER" id="PTHR11655:SF14">
    <property type="entry name" value="LARGE RIBOSOMAL SUBUNIT PROTEIN UL6M"/>
    <property type="match status" value="1"/>
</dbReference>
<dbReference type="EMBL" id="PFCB01000035">
    <property type="protein sequence ID" value="PIR73942.1"/>
    <property type="molecule type" value="Genomic_DNA"/>
</dbReference>
<dbReference type="PANTHER" id="PTHR11655">
    <property type="entry name" value="60S/50S RIBOSOMAL PROTEIN L6/L9"/>
    <property type="match status" value="1"/>
</dbReference>
<reference evidence="9" key="1">
    <citation type="submission" date="2017-09" db="EMBL/GenBank/DDBJ databases">
        <title>Depth-based differentiation of microbial function through sediment-hosted aquifers and enrichment of novel symbionts in the deep terrestrial subsurface.</title>
        <authorList>
            <person name="Probst A.J."/>
            <person name="Ladd B."/>
            <person name="Jarett J.K."/>
            <person name="Geller-Mcgrath D.E."/>
            <person name="Sieber C.M.K."/>
            <person name="Emerson J.B."/>
            <person name="Anantharaman K."/>
            <person name="Thomas B.C."/>
            <person name="Malmstrom R."/>
            <person name="Stieglmeier M."/>
            <person name="Klingl A."/>
            <person name="Woyke T."/>
            <person name="Ryan C.M."/>
            <person name="Banfield J.F."/>
        </authorList>
    </citation>
    <scope>NUCLEOTIDE SEQUENCE [LARGE SCALE GENOMIC DNA]</scope>
</reference>
<dbReference type="FunFam" id="3.90.930.12:FF:000001">
    <property type="entry name" value="50S ribosomal protein L6"/>
    <property type="match status" value="1"/>
</dbReference>
<dbReference type="Gene3D" id="3.90.930.12">
    <property type="entry name" value="Ribosomal protein L6, alpha-beta domain"/>
    <property type="match status" value="2"/>
</dbReference>
<dbReference type="GO" id="GO:0002181">
    <property type="term" value="P:cytoplasmic translation"/>
    <property type="evidence" value="ECO:0007669"/>
    <property type="project" value="TreeGrafter"/>
</dbReference>
<dbReference type="Proteomes" id="UP000230154">
    <property type="component" value="Unassembled WGS sequence"/>
</dbReference>
<dbReference type="PRINTS" id="PR00059">
    <property type="entry name" value="RIBOSOMALL6"/>
</dbReference>
<gene>
    <name evidence="4" type="primary">rplF</name>
    <name evidence="8" type="ORF">COU35_05200</name>
</gene>
<dbReference type="Pfam" id="PF00347">
    <property type="entry name" value="Ribosomal_L6"/>
    <property type="match status" value="2"/>
</dbReference>
<comment type="caution">
    <text evidence="8">The sequence shown here is derived from an EMBL/GenBank/DDBJ whole genome shotgun (WGS) entry which is preliminary data.</text>
</comment>
<dbReference type="PIRSF" id="PIRSF002162">
    <property type="entry name" value="Ribosomal_L6"/>
    <property type="match status" value="1"/>
</dbReference>
<dbReference type="InterPro" id="IPR019906">
    <property type="entry name" value="Ribosomal_uL6_bac-type"/>
</dbReference>
<dbReference type="InterPro" id="IPR002358">
    <property type="entry name" value="Ribosomal_uL6_CS"/>
</dbReference>
<comment type="subunit">
    <text evidence="4">Part of the 50S ribosomal subunit.</text>
</comment>
<protein>
    <recommendedName>
        <fullName evidence="4">Large ribosomal subunit protein uL6</fullName>
    </recommendedName>
</protein>
<keyword evidence="4 6" id="KW-0694">RNA-binding</keyword>
<dbReference type="GO" id="GO:0022625">
    <property type="term" value="C:cytosolic large ribosomal subunit"/>
    <property type="evidence" value="ECO:0007669"/>
    <property type="project" value="UniProtKB-UniRule"/>
</dbReference>
<dbReference type="SUPFAM" id="SSF56053">
    <property type="entry name" value="Ribosomal protein L6"/>
    <property type="match status" value="2"/>
</dbReference>
<dbReference type="PROSITE" id="PS00525">
    <property type="entry name" value="RIBOSOMAL_L6_1"/>
    <property type="match status" value="1"/>
</dbReference>
<keyword evidence="3 4" id="KW-0687">Ribonucleoprotein</keyword>
<dbReference type="InterPro" id="IPR036789">
    <property type="entry name" value="Ribosomal_uL6-like_a/b-dom_sf"/>
</dbReference>
<keyword evidence="4 6" id="KW-0699">rRNA-binding</keyword>
<organism evidence="8 9">
    <name type="scientific">Candidatus Magasanikbacteria bacterium CG10_big_fil_rev_8_21_14_0_10_47_10</name>
    <dbReference type="NCBI Taxonomy" id="1974652"/>
    <lineage>
        <taxon>Bacteria</taxon>
        <taxon>Candidatus Magasanikiibacteriota</taxon>
    </lineage>
</organism>
<dbReference type="AlphaFoldDB" id="A0A2H0TP73"/>
<comment type="similarity">
    <text evidence="1 4 5">Belongs to the universal ribosomal protein uL6 family.</text>
</comment>
<evidence type="ECO:0000313" key="8">
    <source>
        <dbReference type="EMBL" id="PIR73942.1"/>
    </source>
</evidence>
<evidence type="ECO:0000256" key="2">
    <source>
        <dbReference type="ARBA" id="ARBA00022980"/>
    </source>
</evidence>
<feature type="domain" description="Large ribosomal subunit protein uL6 alpha-beta" evidence="7">
    <location>
        <begin position="11"/>
        <end position="83"/>
    </location>
</feature>
<evidence type="ECO:0000256" key="5">
    <source>
        <dbReference type="RuleBase" id="RU003869"/>
    </source>
</evidence>
<dbReference type="HAMAP" id="MF_01365_B">
    <property type="entry name" value="Ribosomal_uL6_B"/>
    <property type="match status" value="1"/>
</dbReference>
<dbReference type="NCBIfam" id="TIGR03654">
    <property type="entry name" value="L6_bact"/>
    <property type="match status" value="1"/>
</dbReference>
<feature type="domain" description="Large ribosomal subunit protein uL6 alpha-beta" evidence="7">
    <location>
        <begin position="92"/>
        <end position="164"/>
    </location>
</feature>